<gene>
    <name evidence="1" type="ORF">VXC91_46695</name>
</gene>
<organism evidence="1 2">
    <name type="scientific">Streptomyces chiangmaiensis</name>
    <dbReference type="NCBI Taxonomy" id="766497"/>
    <lineage>
        <taxon>Bacteria</taxon>
        <taxon>Bacillati</taxon>
        <taxon>Actinomycetota</taxon>
        <taxon>Actinomycetes</taxon>
        <taxon>Kitasatosporales</taxon>
        <taxon>Streptomycetaceae</taxon>
        <taxon>Streptomyces</taxon>
    </lineage>
</organism>
<comment type="caution">
    <text evidence="1">The sequence shown here is derived from an EMBL/GenBank/DDBJ whole genome shotgun (WGS) entry which is preliminary data.</text>
</comment>
<feature type="non-terminal residue" evidence="1">
    <location>
        <position position="1"/>
    </location>
</feature>
<accession>A0ABU7FYU1</accession>
<proteinExistence type="predicted"/>
<sequence>GFDKADRRVTCFYFYLWDSDFGPAFIKVCSYFPYPIKVWVNGHEWAKQQAAQAGIVFTALSNGFASCDDPPGLQAICDRLGSGAITVFFERWMSRLPLPFGPRERDGGYWWELSMRQIEVSRTLVFDAPRNARTFFDALVSDNIGLGRPDEISCIFDRRIRSDTETGFATKVVTRGVDVTVNLFYKHSRIKQ</sequence>
<feature type="non-terminal residue" evidence="1">
    <location>
        <position position="192"/>
    </location>
</feature>
<evidence type="ECO:0000313" key="2">
    <source>
        <dbReference type="Proteomes" id="UP001333996"/>
    </source>
</evidence>
<reference evidence="1" key="1">
    <citation type="submission" date="2024-01" db="EMBL/GenBank/DDBJ databases">
        <title>First draft genome sequence data of TA4-1, the type strain of Gram-positive actinobacterium Streptomyces chiangmaiensis.</title>
        <authorList>
            <person name="Yasawong M."/>
            <person name="Nantapong N."/>
        </authorList>
    </citation>
    <scope>NUCLEOTIDE SEQUENCE</scope>
    <source>
        <strain evidence="1">TA4-1</strain>
    </source>
</reference>
<name>A0ABU7FYU1_9ACTN</name>
<dbReference type="EMBL" id="JAYWVC010000739">
    <property type="protein sequence ID" value="MED7829111.1"/>
    <property type="molecule type" value="Genomic_DNA"/>
</dbReference>
<dbReference type="RefSeq" id="WP_329513377.1">
    <property type="nucleotide sequence ID" value="NZ_JAYWVC010000739.1"/>
</dbReference>
<evidence type="ECO:0000313" key="1">
    <source>
        <dbReference type="EMBL" id="MED7829111.1"/>
    </source>
</evidence>
<keyword evidence="2" id="KW-1185">Reference proteome</keyword>
<protein>
    <submittedName>
        <fullName evidence="1">Uncharacterized protein</fullName>
    </submittedName>
</protein>
<dbReference type="Proteomes" id="UP001333996">
    <property type="component" value="Unassembled WGS sequence"/>
</dbReference>